<comment type="similarity">
    <text evidence="1">Belongs to the ros/MucR family.</text>
</comment>
<evidence type="ECO:0000313" key="4">
    <source>
        <dbReference type="Proteomes" id="UP001224644"/>
    </source>
</evidence>
<evidence type="ECO:0000256" key="1">
    <source>
        <dbReference type="ARBA" id="ARBA00007031"/>
    </source>
</evidence>
<evidence type="ECO:0000256" key="2">
    <source>
        <dbReference type="SAM" id="MobiDB-lite"/>
    </source>
</evidence>
<dbReference type="EMBL" id="JAUFPX010000012">
    <property type="protein sequence ID" value="MDN3591575.1"/>
    <property type="molecule type" value="Genomic_DNA"/>
</dbReference>
<gene>
    <name evidence="3" type="ORF">QWZ12_13295</name>
</gene>
<evidence type="ECO:0000313" key="3">
    <source>
        <dbReference type="EMBL" id="MDN3591575.1"/>
    </source>
</evidence>
<protein>
    <submittedName>
        <fullName evidence="3">MucR family transcriptional regulator</fullName>
    </submittedName>
</protein>
<reference evidence="4" key="1">
    <citation type="journal article" date="2019" name="Int. J. Syst. Evol. Microbiol.">
        <title>The Global Catalogue of Microorganisms (GCM) 10K type strain sequencing project: providing services to taxonomists for standard genome sequencing and annotation.</title>
        <authorList>
            <consortium name="The Broad Institute Genomics Platform"/>
            <consortium name="The Broad Institute Genome Sequencing Center for Infectious Disease"/>
            <person name="Wu L."/>
            <person name="Ma J."/>
        </authorList>
    </citation>
    <scope>NUCLEOTIDE SEQUENCE [LARGE SCALE GENOMIC DNA]</scope>
    <source>
        <strain evidence="4">CECT 7069</strain>
    </source>
</reference>
<dbReference type="InterPro" id="IPR041920">
    <property type="entry name" value="ROS/MUCR_sf"/>
</dbReference>
<feature type="region of interest" description="Disordered" evidence="2">
    <location>
        <begin position="138"/>
        <end position="160"/>
    </location>
</feature>
<keyword evidence="4" id="KW-1185">Reference proteome</keyword>
<name>A0ABT8BJA2_9HYPH</name>
<accession>A0ABT8BJA2</accession>
<sequence>MNSEIQPEPEYQSVDLLNLAGEIVSAYVSNNSVPTGELPILLHNVHAALVSLHVGGSLQARNETHDKPTASQIRKSVSPDGIVSFVDGKTYKTMKRHLTTNGLNPESYRTRFGLPSDYPMVAPSYAAQRSALAKSIGLGRPRGHDEHAEPVKALGRKNAG</sequence>
<organism evidence="3 4">
    <name type="scientific">Methylobacterium adhaesivum</name>
    <dbReference type="NCBI Taxonomy" id="333297"/>
    <lineage>
        <taxon>Bacteria</taxon>
        <taxon>Pseudomonadati</taxon>
        <taxon>Pseudomonadota</taxon>
        <taxon>Alphaproteobacteria</taxon>
        <taxon>Hyphomicrobiales</taxon>
        <taxon>Methylobacteriaceae</taxon>
        <taxon>Methylobacterium</taxon>
    </lineage>
</organism>
<dbReference type="Gene3D" id="1.10.10.1550">
    <property type="entry name" value="ROS/MUCR transcriptional regulator protein"/>
    <property type="match status" value="1"/>
</dbReference>
<dbReference type="Proteomes" id="UP001224644">
    <property type="component" value="Unassembled WGS sequence"/>
</dbReference>
<comment type="caution">
    <text evidence="3">The sequence shown here is derived from an EMBL/GenBank/DDBJ whole genome shotgun (WGS) entry which is preliminary data.</text>
</comment>
<proteinExistence type="inferred from homology"/>
<dbReference type="InterPro" id="IPR008807">
    <property type="entry name" value="ROS_MUCR"/>
</dbReference>
<dbReference type="Pfam" id="PF05443">
    <property type="entry name" value="ROS_MUCR"/>
    <property type="match status" value="1"/>
</dbReference>